<dbReference type="Pfam" id="PF20231">
    <property type="entry name" value="DUF6589"/>
    <property type="match status" value="1"/>
</dbReference>
<dbReference type="InterPro" id="IPR046496">
    <property type="entry name" value="DUF6589"/>
</dbReference>
<dbReference type="HOGENOM" id="CLU_007061_3_0_1"/>
<accession>A0A0C9T0Y6</accession>
<feature type="compositionally biased region" description="Polar residues" evidence="1">
    <location>
        <begin position="1"/>
        <end position="11"/>
    </location>
</feature>
<keyword evidence="4" id="KW-1185">Reference proteome</keyword>
<feature type="region of interest" description="Disordered" evidence="1">
    <location>
        <begin position="669"/>
        <end position="718"/>
    </location>
</feature>
<sequence>MSFPPTESSQDILRKQGAPLPRTPRAPSLAQRRPRKTRNSPYDGPGASSMHAWTPAGFQDPPQNHDTHPSFSTPTPSVPSRTVEDRNVLPHMHQSDGLPDSSRDFHDARTFVPVDSAPRSRRPLGNEAPETTSKRGPRTGEHISRAQRFAAAFAVLREGRLTAVDLFLEILDSSKPEWANFRRGLLEDDKFGKVLDAMMALPQGKTIIETWMRKGPCLEMVLDTISDEMDGVTKALRLTTTDVTPAFIDAWSLDSTVGAAGREKAPVMMQILRRASQTRLAQEKNTVKKDPTAFCHEMLANISNHRSQVSMNLQAIQGLFVWATGCSRQMIDVLQKTGFCISYDSILKLVNNLASCSIAQAREVAFGPHALCWDNINISTSIFTEQRENGPAKVRSGTVAILYKLPNAKREDMLLAPILERARKAPGLSFNADIRPTVDQSTAFNAQLLAIIIRILMQFTKGWESYEGLPELAHQIRRQLPPGYCTEQFPVRASTIEESSVEGNIAVPEDVYIGQLEMTYADVSPYAIPTVDDQSTNARVRGAKLLRRKDVNPFTRMEVFQQAFGLFHLCLNLIWALLHIHRGSLTQLGSLTYFFTLLDKARLGSEHPDYHTLLAALMQILHGVILSAWKEKCGHTSFEAFAASKPTPQALLSMAQDILHAYASPMDEAVPPLTKPKRPADAMDTDGRSDKEEGDDDDSAFARGGSDGAPNPQDDRPHRNLRILTRDLLYVAELIRAISDGDIGRIEDILGTLAMMFRGAGSNNYCTEILHFLHNLKHVWTPEFANIMRDIMLVNTTGHIGHFLPIDLNIEHIIGFLKILFLAKGMYGSWERLGDISAAINHIQRVKKQVGSALGAKYHGRSHTTPDTSASVWKVFHKVQELNLLKFDADRDGNDATKATVDILKSGEQKLKSSTLGTFNKKLKAFHTGVSIDDNETDELPAVAINVASNDEVLSEA</sequence>
<dbReference type="OrthoDB" id="3040861at2759"/>
<evidence type="ECO:0000313" key="3">
    <source>
        <dbReference type="EMBL" id="KII82799.1"/>
    </source>
</evidence>
<evidence type="ECO:0000256" key="1">
    <source>
        <dbReference type="SAM" id="MobiDB-lite"/>
    </source>
</evidence>
<feature type="region of interest" description="Disordered" evidence="1">
    <location>
        <begin position="111"/>
        <end position="141"/>
    </location>
</feature>
<dbReference type="AlphaFoldDB" id="A0A0C9T0Y6"/>
<protein>
    <recommendedName>
        <fullName evidence="2">DUF6589 domain-containing protein</fullName>
    </recommendedName>
</protein>
<feature type="compositionally biased region" description="Basic and acidic residues" evidence="1">
    <location>
        <begin position="678"/>
        <end position="691"/>
    </location>
</feature>
<feature type="region of interest" description="Disordered" evidence="1">
    <location>
        <begin position="1"/>
        <end position="82"/>
    </location>
</feature>
<reference evidence="3 4" key="1">
    <citation type="submission" date="2014-06" db="EMBL/GenBank/DDBJ databases">
        <title>Evolutionary Origins and Diversification of the Mycorrhizal Mutualists.</title>
        <authorList>
            <consortium name="DOE Joint Genome Institute"/>
            <consortium name="Mycorrhizal Genomics Consortium"/>
            <person name="Kohler A."/>
            <person name="Kuo A."/>
            <person name="Nagy L.G."/>
            <person name="Floudas D."/>
            <person name="Copeland A."/>
            <person name="Barry K.W."/>
            <person name="Cichocki N."/>
            <person name="Veneault-Fourrey C."/>
            <person name="LaButti K."/>
            <person name="Lindquist E.A."/>
            <person name="Lipzen A."/>
            <person name="Lundell T."/>
            <person name="Morin E."/>
            <person name="Murat C."/>
            <person name="Riley R."/>
            <person name="Ohm R."/>
            <person name="Sun H."/>
            <person name="Tunlid A."/>
            <person name="Henrissat B."/>
            <person name="Grigoriev I.V."/>
            <person name="Hibbett D.S."/>
            <person name="Martin F."/>
        </authorList>
    </citation>
    <scope>NUCLEOTIDE SEQUENCE [LARGE SCALE GENOMIC DNA]</scope>
    <source>
        <strain evidence="3 4">FD-325 SS-3</strain>
    </source>
</reference>
<proteinExistence type="predicted"/>
<feature type="domain" description="DUF6589" evidence="2">
    <location>
        <begin position="426"/>
        <end position="863"/>
    </location>
</feature>
<organism evidence="3 4">
    <name type="scientific">Plicaturopsis crispa FD-325 SS-3</name>
    <dbReference type="NCBI Taxonomy" id="944288"/>
    <lineage>
        <taxon>Eukaryota</taxon>
        <taxon>Fungi</taxon>
        <taxon>Dikarya</taxon>
        <taxon>Basidiomycota</taxon>
        <taxon>Agaricomycotina</taxon>
        <taxon>Agaricomycetes</taxon>
        <taxon>Agaricomycetidae</taxon>
        <taxon>Amylocorticiales</taxon>
        <taxon>Amylocorticiaceae</taxon>
        <taxon>Plicatura</taxon>
        <taxon>Plicaturopsis crispa</taxon>
    </lineage>
</organism>
<evidence type="ECO:0000313" key="4">
    <source>
        <dbReference type="Proteomes" id="UP000053263"/>
    </source>
</evidence>
<dbReference type="Proteomes" id="UP000053263">
    <property type="component" value="Unassembled WGS sequence"/>
</dbReference>
<feature type="compositionally biased region" description="Low complexity" evidence="1">
    <location>
        <begin position="69"/>
        <end position="81"/>
    </location>
</feature>
<gene>
    <name evidence="3" type="ORF">PLICRDRAFT_702679</name>
</gene>
<name>A0A0C9T0Y6_PLICR</name>
<dbReference type="EMBL" id="KN832645">
    <property type="protein sequence ID" value="KII82799.1"/>
    <property type="molecule type" value="Genomic_DNA"/>
</dbReference>
<evidence type="ECO:0000259" key="2">
    <source>
        <dbReference type="Pfam" id="PF20231"/>
    </source>
</evidence>